<dbReference type="SUPFAM" id="SSF52540">
    <property type="entry name" value="P-loop containing nucleoside triphosphate hydrolases"/>
    <property type="match status" value="1"/>
</dbReference>
<dbReference type="GO" id="GO:0005739">
    <property type="term" value="C:mitochondrion"/>
    <property type="evidence" value="ECO:0007669"/>
    <property type="project" value="TreeGrafter"/>
</dbReference>
<dbReference type="PANTHER" id="PTHR45782">
    <property type="entry name" value="MITOCHONDRIAL RIBOSOME-ASSOCIATED GTPASE 1"/>
    <property type="match status" value="1"/>
</dbReference>
<dbReference type="InterPro" id="IPR027417">
    <property type="entry name" value="P-loop_NTPase"/>
</dbReference>
<dbReference type="FunCoup" id="A0A448YJF6">
    <property type="interactions" value="769"/>
</dbReference>
<dbReference type="EMBL" id="CAACVR010000009">
    <property type="protein sequence ID" value="VEU21072.1"/>
    <property type="molecule type" value="Genomic_DNA"/>
</dbReference>
<organism evidence="5 6">
    <name type="scientific">Brettanomyces naardenensis</name>
    <name type="common">Yeast</name>
    <dbReference type="NCBI Taxonomy" id="13370"/>
    <lineage>
        <taxon>Eukaryota</taxon>
        <taxon>Fungi</taxon>
        <taxon>Dikarya</taxon>
        <taxon>Ascomycota</taxon>
        <taxon>Saccharomycotina</taxon>
        <taxon>Pichiomycetes</taxon>
        <taxon>Pichiales</taxon>
        <taxon>Pichiaceae</taxon>
        <taxon>Brettanomyces</taxon>
    </lineage>
</organism>
<protein>
    <submittedName>
        <fullName evidence="5">DEKNAAC101990</fullName>
    </submittedName>
</protein>
<dbReference type="PANTHER" id="PTHR45782:SF4">
    <property type="entry name" value="MITOCHONDRIAL RIBOSOME-ASSOCIATED GTPASE 1"/>
    <property type="match status" value="1"/>
</dbReference>
<dbReference type="InterPro" id="IPR023179">
    <property type="entry name" value="GTP-bd_ortho_bundle_sf"/>
</dbReference>
<evidence type="ECO:0000256" key="2">
    <source>
        <dbReference type="ARBA" id="ARBA00023134"/>
    </source>
</evidence>
<proteinExistence type="predicted"/>
<dbReference type="GO" id="GO:0003924">
    <property type="term" value="F:GTPase activity"/>
    <property type="evidence" value="ECO:0007669"/>
    <property type="project" value="TreeGrafter"/>
</dbReference>
<sequence>MSLRQVFKPRTVFPDYRVNLADFKGHQSKALAKMRELSPQIDLVLELRDARAPVSTSNTLLQKVFRDKEKLILYTKKDLSPINTRFLNKWHESLNESWKFMDCRSANDTHQLLTIIRKKYNEMYPCPPLGLRLMVVGMPNVGKSTLVNSLRSIGLGSDRDIMIKKKRRSVAKVGSHAGVTRSTSEIIRISRDPEVLLYDTPGVLLPQVKDMQTMLSLSLVGTISKINQADPVITADYLLYVMNLTDPSGERYRKYFDHPTNDIYELLGAMATKAGNFKRIKGEKEKRPNYVGTASELIQMAQMGKLGKLCFDVDAVKSIEDSDFKIPEDAPNWNRRNFAHGD</sequence>
<keyword evidence="1 3" id="KW-0547">Nucleotide-binding</keyword>
<feature type="binding site" evidence="3">
    <location>
        <begin position="140"/>
        <end position="145"/>
    </location>
    <ligand>
        <name>GTP</name>
        <dbReference type="ChEBI" id="CHEBI:37565"/>
    </ligand>
</feature>
<evidence type="ECO:0000259" key="4">
    <source>
        <dbReference type="Pfam" id="PF01926"/>
    </source>
</evidence>
<dbReference type="InParanoid" id="A0A448YJF6"/>
<dbReference type="GO" id="GO:0032543">
    <property type="term" value="P:mitochondrial translation"/>
    <property type="evidence" value="ECO:0007669"/>
    <property type="project" value="TreeGrafter"/>
</dbReference>
<dbReference type="Gene3D" id="3.40.50.300">
    <property type="entry name" value="P-loop containing nucleotide triphosphate hydrolases"/>
    <property type="match status" value="1"/>
</dbReference>
<reference evidence="5 6" key="1">
    <citation type="submission" date="2018-12" db="EMBL/GenBank/DDBJ databases">
        <authorList>
            <person name="Tiukova I."/>
            <person name="Dainat J."/>
        </authorList>
    </citation>
    <scope>NUCLEOTIDE SEQUENCE [LARGE SCALE GENOMIC DNA]</scope>
</reference>
<dbReference type="OrthoDB" id="269151at2759"/>
<dbReference type="Proteomes" id="UP000290900">
    <property type="component" value="Unassembled WGS sequence"/>
</dbReference>
<name>A0A448YJF6_BRENA</name>
<dbReference type="InterPro" id="IPR016478">
    <property type="entry name" value="GTPase_MTG1"/>
</dbReference>
<keyword evidence="2 3" id="KW-0342">GTP-binding</keyword>
<keyword evidence="6" id="KW-1185">Reference proteome</keyword>
<evidence type="ECO:0000256" key="3">
    <source>
        <dbReference type="PIRSR" id="PIRSR006230-1"/>
    </source>
</evidence>
<dbReference type="AlphaFoldDB" id="A0A448YJF6"/>
<evidence type="ECO:0000256" key="1">
    <source>
        <dbReference type="ARBA" id="ARBA00022741"/>
    </source>
</evidence>
<feature type="domain" description="G" evidence="4">
    <location>
        <begin position="133"/>
        <end position="243"/>
    </location>
</feature>
<dbReference type="PIRSF" id="PIRSF006230">
    <property type="entry name" value="MG442"/>
    <property type="match status" value="1"/>
</dbReference>
<dbReference type="InterPro" id="IPR006073">
    <property type="entry name" value="GTP-bd"/>
</dbReference>
<evidence type="ECO:0000313" key="6">
    <source>
        <dbReference type="Proteomes" id="UP000290900"/>
    </source>
</evidence>
<dbReference type="GO" id="GO:0005525">
    <property type="term" value="F:GTP binding"/>
    <property type="evidence" value="ECO:0007669"/>
    <property type="project" value="UniProtKB-KW"/>
</dbReference>
<accession>A0A448YJF6</accession>
<dbReference type="STRING" id="13370.A0A448YJF6"/>
<gene>
    <name evidence="5" type="ORF">BRENAR_LOCUS1807</name>
</gene>
<dbReference type="Pfam" id="PF01926">
    <property type="entry name" value="MMR_HSR1"/>
    <property type="match status" value="1"/>
</dbReference>
<feature type="binding site" evidence="3">
    <location>
        <position position="202"/>
    </location>
    <ligand>
        <name>GTP</name>
        <dbReference type="ChEBI" id="CHEBI:37565"/>
    </ligand>
</feature>
<dbReference type="CDD" id="cd01856">
    <property type="entry name" value="YlqF"/>
    <property type="match status" value="1"/>
</dbReference>
<evidence type="ECO:0000313" key="5">
    <source>
        <dbReference type="EMBL" id="VEU21072.1"/>
    </source>
</evidence>
<dbReference type="Gene3D" id="1.10.1580.10">
    <property type="match status" value="1"/>
</dbReference>